<dbReference type="EMBL" id="NQWI01000142">
    <property type="protein sequence ID" value="PDW01380.1"/>
    <property type="molecule type" value="Genomic_DNA"/>
</dbReference>
<dbReference type="OrthoDB" id="9779926at2"/>
<protein>
    <submittedName>
        <fullName evidence="1">Type I-D CRISPR-associated protein Cas7/Csc2</fullName>
    </submittedName>
</protein>
<reference evidence="2" key="1">
    <citation type="submission" date="2017-08" db="EMBL/GenBank/DDBJ databases">
        <authorList>
            <person name="Grouzdev D.S."/>
            <person name="Gaisin V.A."/>
            <person name="Rysina M.S."/>
            <person name="Gorlenko V.M."/>
        </authorList>
    </citation>
    <scope>NUCLEOTIDE SEQUENCE [LARGE SCALE GENOMIC DNA]</scope>
    <source>
        <strain evidence="2">Kir15-3F</strain>
    </source>
</reference>
<dbReference type="Proteomes" id="UP000220527">
    <property type="component" value="Unassembled WGS sequence"/>
</dbReference>
<accession>A0A2A6REH7</accession>
<gene>
    <name evidence="1" type="primary">cas7d</name>
    <name evidence="1" type="ORF">CJ255_19220</name>
</gene>
<keyword evidence="2" id="KW-1185">Reference proteome</keyword>
<sequence>MSFLETLATNTTIFHPDIPLKPAGRYVHFILLRETESFPLFQTDGSLNVIRVRAGLHDANKDPITRLILFKRKQSSPERLTGRELLRSTGVIHDDKAAKDDRFCEYNSANFCKQCPDCIHYGYAIGSEGAEKSKVYVDTAYSITPYELSHKAFAFNALFEHGTMTDQATGKTRSSFGEQDYVVPQVFFPSIVTLRDPTYAGFLYIFGNLLRTERYGAQETRTGRVYNHLVGVVFSNGEIFSNLRFTQAIYDLLREQVVVSAQQSPDDLLERGAVLAAASQSYETLIAQEPITRDQSFMGTQARELQQEVVSLYSNADQTRALVQALDERTRAYVAKAKATK</sequence>
<comment type="caution">
    <text evidence="1">The sequence shown here is derived from an EMBL/GenBank/DDBJ whole genome shotgun (WGS) entry which is preliminary data.</text>
</comment>
<evidence type="ECO:0000313" key="1">
    <source>
        <dbReference type="EMBL" id="PDW01380.1"/>
    </source>
</evidence>
<dbReference type="RefSeq" id="WP_097645711.1">
    <property type="nucleotide sequence ID" value="NZ_NQWI01000142.1"/>
</dbReference>
<dbReference type="NCBIfam" id="TIGR03157">
    <property type="entry name" value="cas_Csc2"/>
    <property type="match status" value="1"/>
</dbReference>
<dbReference type="Pfam" id="PF18320">
    <property type="entry name" value="Csc2"/>
    <property type="match status" value="1"/>
</dbReference>
<name>A0A2A6REH7_9CHLR</name>
<proteinExistence type="predicted"/>
<dbReference type="InterPro" id="IPR017574">
    <property type="entry name" value="CRISPR-assoc_prot_Cas7/Csc2"/>
</dbReference>
<evidence type="ECO:0000313" key="2">
    <source>
        <dbReference type="Proteomes" id="UP000220527"/>
    </source>
</evidence>
<organism evidence="1 2">
    <name type="scientific">Candidatus Viridilinea mediisalina</name>
    <dbReference type="NCBI Taxonomy" id="2024553"/>
    <lineage>
        <taxon>Bacteria</taxon>
        <taxon>Bacillati</taxon>
        <taxon>Chloroflexota</taxon>
        <taxon>Chloroflexia</taxon>
        <taxon>Chloroflexales</taxon>
        <taxon>Chloroflexineae</taxon>
        <taxon>Oscillochloridaceae</taxon>
        <taxon>Candidatus Viridilinea</taxon>
    </lineage>
</organism>
<dbReference type="AlphaFoldDB" id="A0A2A6REH7"/>